<feature type="compositionally biased region" description="Basic and acidic residues" evidence="1">
    <location>
        <begin position="323"/>
        <end position="332"/>
    </location>
</feature>
<feature type="compositionally biased region" description="Basic and acidic residues" evidence="1">
    <location>
        <begin position="342"/>
        <end position="357"/>
    </location>
</feature>
<feature type="signal peptide" evidence="2">
    <location>
        <begin position="1"/>
        <end position="17"/>
    </location>
</feature>
<keyword evidence="4" id="KW-1185">Reference proteome</keyword>
<feature type="compositionally biased region" description="Basic and acidic residues" evidence="1">
    <location>
        <begin position="555"/>
        <end position="584"/>
    </location>
</feature>
<feature type="compositionally biased region" description="Low complexity" evidence="1">
    <location>
        <begin position="1722"/>
        <end position="1734"/>
    </location>
</feature>
<comment type="caution">
    <text evidence="3">The sequence shown here is derived from an EMBL/GenBank/DDBJ whole genome shotgun (WGS) entry which is preliminary data.</text>
</comment>
<feature type="compositionally biased region" description="Basic and acidic residues" evidence="1">
    <location>
        <begin position="1840"/>
        <end position="1852"/>
    </location>
</feature>
<feature type="region of interest" description="Disordered" evidence="1">
    <location>
        <begin position="1747"/>
        <end position="1852"/>
    </location>
</feature>
<feature type="region of interest" description="Disordered" evidence="1">
    <location>
        <begin position="1988"/>
        <end position="2043"/>
    </location>
</feature>
<feature type="compositionally biased region" description="Acidic residues" evidence="1">
    <location>
        <begin position="303"/>
        <end position="317"/>
    </location>
</feature>
<evidence type="ECO:0000256" key="2">
    <source>
        <dbReference type="SAM" id="SignalP"/>
    </source>
</evidence>
<gene>
    <name evidence="3" type="ORF">ABEB36_008357</name>
</gene>
<accession>A0ABD1EM05</accession>
<feature type="compositionally biased region" description="Basic and acidic residues" evidence="1">
    <location>
        <begin position="1943"/>
        <end position="1959"/>
    </location>
</feature>
<feature type="compositionally biased region" description="Polar residues" evidence="1">
    <location>
        <begin position="1249"/>
        <end position="1261"/>
    </location>
</feature>
<keyword evidence="2" id="KW-0732">Signal</keyword>
<evidence type="ECO:0000313" key="4">
    <source>
        <dbReference type="Proteomes" id="UP001566132"/>
    </source>
</evidence>
<reference evidence="3 4" key="1">
    <citation type="submission" date="2024-05" db="EMBL/GenBank/DDBJ databases">
        <title>Genetic variation in Jamaican populations of the coffee berry borer (Hypothenemus hampei).</title>
        <authorList>
            <person name="Errbii M."/>
            <person name="Myrie A."/>
        </authorList>
    </citation>
    <scope>NUCLEOTIDE SEQUENCE [LARGE SCALE GENOMIC DNA]</scope>
    <source>
        <strain evidence="3">JA-Hopewell-2020-01-JO</strain>
        <tissue evidence="3">Whole body</tissue>
    </source>
</reference>
<feature type="compositionally biased region" description="Polar residues" evidence="1">
    <location>
        <begin position="484"/>
        <end position="498"/>
    </location>
</feature>
<evidence type="ECO:0000256" key="1">
    <source>
        <dbReference type="SAM" id="MobiDB-lite"/>
    </source>
</evidence>
<feature type="compositionally biased region" description="Basic residues" evidence="1">
    <location>
        <begin position="1828"/>
        <end position="1839"/>
    </location>
</feature>
<feature type="region of interest" description="Disordered" evidence="1">
    <location>
        <begin position="1704"/>
        <end position="1734"/>
    </location>
</feature>
<proteinExistence type="predicted"/>
<feature type="compositionally biased region" description="Polar residues" evidence="1">
    <location>
        <begin position="1521"/>
        <end position="1536"/>
    </location>
</feature>
<dbReference type="EMBL" id="JBDJPC010000006">
    <property type="protein sequence ID" value="KAL1497376.1"/>
    <property type="molecule type" value="Genomic_DNA"/>
</dbReference>
<name>A0ABD1EM05_HYPHA</name>
<feature type="compositionally biased region" description="Acidic residues" evidence="1">
    <location>
        <begin position="285"/>
        <end position="295"/>
    </location>
</feature>
<dbReference type="Proteomes" id="UP001566132">
    <property type="component" value="Unassembled WGS sequence"/>
</dbReference>
<feature type="compositionally biased region" description="Basic and acidic residues" evidence="1">
    <location>
        <begin position="274"/>
        <end position="284"/>
    </location>
</feature>
<feature type="compositionally biased region" description="Acidic residues" evidence="1">
    <location>
        <begin position="831"/>
        <end position="845"/>
    </location>
</feature>
<feature type="region of interest" description="Disordered" evidence="1">
    <location>
        <begin position="1932"/>
        <end position="1959"/>
    </location>
</feature>
<evidence type="ECO:0000313" key="3">
    <source>
        <dbReference type="EMBL" id="KAL1497376.1"/>
    </source>
</evidence>
<feature type="region of interest" description="Disordered" evidence="1">
    <location>
        <begin position="467"/>
        <end position="501"/>
    </location>
</feature>
<feature type="compositionally biased region" description="Basic and acidic residues" evidence="1">
    <location>
        <begin position="1704"/>
        <end position="1713"/>
    </location>
</feature>
<organism evidence="3 4">
    <name type="scientific">Hypothenemus hampei</name>
    <name type="common">Coffee berry borer</name>
    <dbReference type="NCBI Taxonomy" id="57062"/>
    <lineage>
        <taxon>Eukaryota</taxon>
        <taxon>Metazoa</taxon>
        <taxon>Ecdysozoa</taxon>
        <taxon>Arthropoda</taxon>
        <taxon>Hexapoda</taxon>
        <taxon>Insecta</taxon>
        <taxon>Pterygota</taxon>
        <taxon>Neoptera</taxon>
        <taxon>Endopterygota</taxon>
        <taxon>Coleoptera</taxon>
        <taxon>Polyphaga</taxon>
        <taxon>Cucujiformia</taxon>
        <taxon>Curculionidae</taxon>
        <taxon>Scolytinae</taxon>
        <taxon>Hypothenemus</taxon>
    </lineage>
</organism>
<feature type="region of interest" description="Disordered" evidence="1">
    <location>
        <begin position="274"/>
        <end position="384"/>
    </location>
</feature>
<feature type="compositionally biased region" description="Polar residues" evidence="1">
    <location>
        <begin position="1932"/>
        <end position="1941"/>
    </location>
</feature>
<feature type="region of interest" description="Disordered" evidence="1">
    <location>
        <begin position="1229"/>
        <end position="1261"/>
    </location>
</feature>
<feature type="chain" id="PRO_5044847406" evidence="2">
    <location>
        <begin position="18"/>
        <end position="2206"/>
    </location>
</feature>
<feature type="region of interest" description="Disordered" evidence="1">
    <location>
        <begin position="1510"/>
        <end position="1536"/>
    </location>
</feature>
<feature type="compositionally biased region" description="Basic and acidic residues" evidence="1">
    <location>
        <begin position="1801"/>
        <end position="1815"/>
    </location>
</feature>
<protein>
    <submittedName>
        <fullName evidence="3">Uncharacterized protein</fullName>
    </submittedName>
</protein>
<feature type="region of interest" description="Disordered" evidence="1">
    <location>
        <begin position="555"/>
        <end position="599"/>
    </location>
</feature>
<sequence>MWTTCLCVLSVFSVGSGVRVPVDWNNPTDVSFGHPRRLSNDQTNSLTESKPYYPIGNLVAFPVHTSQQSSGKSIVTPSLPPLLNPRYASRPAYNKEYLAHSEILLPDRDKIKYLGAQQYLQKQLENQNNPAGVTRIKPALTLDQPNDPYHQPLTSPSLYNSQSSSGLLNLYLPNKPTVQRKFIVPATDEEYQYQPQIKETVPDTQIKPAFFVTEGYRNVLVQGPTGDKKKYLKDDKVKRKVIKDYNPGSEYESHYNYLPFNNRKSKIKSQLEKSFRDDRLHEPGIDFDEEREYDDPERLPDENLNDEELEDPDDGVEEATNSENEKVGKDGDNLENEETDEEHVKSEHENHNEPERETPDDEHAEPKDIPTKPIFPGEGQWAKKGLNHRPHVTQHVFLNLKEDEQKPDGHDVFEDLQQFFDHQKSHLQQEHNKFKHQATHPHVIKIKTPKTPNPLVIYDPFKEAASRNSKRTQYSYRQPKIEASPSQYQYQEPASSIANEEEEEFVPIKMYSQVRKSEDIKHEPYDPEARLKQVITDKKVQTVYSEEGYEDLAYDHAGHEKKAERDQGYSAFENDKQKKADTKQLTKTAGNDDSDRGQSTKVAVLDAPLLDSIAADSSTKKTVTNPEESKSNTLVPSKKFITKQIKDKNNGDMQLEIESEVKLVLQPNSTAKAHKFVKIFPKVLKDVSKKNFLTINTTSTSPEFTTRDIEKGTESTESVEVLDLKKIKRKKRDTYEKADVDTEFIDKISHTFAPPTTTIKTYNAQKYPYYNKPDVNEDSALRYAVDTKTIPVKRPGDLAFYKTANTVECPDIPQEVDPIPDYVKKSNEQGEPVEDYDEDEDDEESIVDKRRPPAPKQELGDKIDCYKIKYFGENPLDSPFFAEDTISPVKSIFSEFDKISEQNKKHLDTSIRSSEINERRYENGNDVFPGKDQIKFKEKVKEQVYTTTEKNKDDLIETKTRQTISQDTEGASSNKQVFQPSQSIVSFTTTSSPIITLITTPKYTIQLTPNNIYDQIKLLDHLPEDDENGEASTEKVNESSALVEFKRDSRQANVNEDHIDLIKHEAVAESEALRRLRKRPKRPLYEIFDVTKYLPTTPFSVINTAASTVLPKHMVMSEVFYKDDIKPNEQLTVFADILNNIKNSSMMEASVPLQSASNFAEPSAVTISTIKVTSSSPQTNTANKKIQIDNKANSYQNYINSRKPILHRAYGEKIEPQTNRIVKVAYSTTKRPKKHNRKSTTVATTTTTPKSNSYTQESTPNNHQPYIINYIESSDNIIGLVPPKHFHYKTIVPPEDLNLQGSQAPQHIHINPSTTTEEDKMKPVTELQDEVPLHRPLNQYYFLGLKPPVQHLKARPYTDFIDDNKLPNENLVRRRVAHFGHSRFRRSTSSRLSYADLSRNRGKPDDAKLDEVDDYVPHRPKNYHFDEKTGRIIYHNKSNEGIEEDEEDYEEDLVTDSPGIYLERVEDATHPTIQKVTTKELLATATPPPDGKGLLDFVVKLKNNPEYKYIPDPTTAKPGSAFSTTEEFSNPKSTNPPEFLTILSKVKTDANYKSIPEPKQSQSKTSPVIQASEEEEVAYVDDKEESGQVRSRHVRQVNLKIFNVGDYLPKIQTPIYSDIPKNFFKTHVIERIFPRLRYMTPYDIARERYMQTDLYKFIKKLTKNSPGGQNLGNLQIFDIGEYLPTIKPINPKTAVDYSKYKTIERPQTKKQQEETSDSQVKITNSRPPSTTTTTTTIKTPVIITTSQKPFQLRRGTRPSSTTKLIEDNTTETSAVRLRSPNRRKPLPTGFRSTTKRPPVKIHNDGSPEATEKVERVFPQNNSSDDKGKRVHRRQPIRIRHTTERREEDPDSVDKIVRRSLDTTWTTISPENFKGAFQKAYLDSDFDLSYESIKSDILNGRILTPSVFDHVEEKPKNKTTKEQAQVVETKLILNNTTNNQPAEESLKEDQTTEAAIEQKQRKSLDVKRLKDVDVVNEYYDITKKHGGNYKAKMQEDSDSSDEVEYKDKNDHERGDVKELSSREKSNENSENDDPQVAADEPLEDIQITTDISEETLIITTSRPVETTQKITMEAIIVEEPAEEDRDIEPITFETDSLDDTTSSYLDIDEEILETTTVPPIKTTQKEPQLSSHKVQVTEILDQIAQEGDVVEERKRPQRGFGTRSRRYEHFYEDDNDYADKELEPHTTTKKPLFEKDPSKRLYFYVKA</sequence>
<feature type="compositionally biased region" description="Basic and acidic residues" evidence="1">
    <location>
        <begin position="2002"/>
        <end position="2026"/>
    </location>
</feature>
<feature type="region of interest" description="Disordered" evidence="1">
    <location>
        <begin position="811"/>
        <end position="858"/>
    </location>
</feature>